<dbReference type="InterPro" id="IPR036291">
    <property type="entry name" value="NAD(P)-bd_dom_sf"/>
</dbReference>
<dbReference type="PANTHER" id="PTHR43318">
    <property type="entry name" value="UDP-N-ACETYLGLUCOSAMINE 4,6-DEHYDRATASE"/>
    <property type="match status" value="1"/>
</dbReference>
<keyword evidence="2" id="KW-1133">Transmembrane helix</keyword>
<dbReference type="Pfam" id="PF02719">
    <property type="entry name" value="Polysacc_synt_2"/>
    <property type="match status" value="1"/>
</dbReference>
<evidence type="ECO:0000313" key="4">
    <source>
        <dbReference type="EMBL" id="CUH51572.1"/>
    </source>
</evidence>
<proteinExistence type="inferred from homology"/>
<accession>A0A0N7LRR7</accession>
<dbReference type="RefSeq" id="WP_058238859.1">
    <property type="nucleotide sequence ID" value="NZ_CYPW01000006.1"/>
</dbReference>
<dbReference type="EC" id="4.2.1.135" evidence="4"/>
<dbReference type="STRING" id="321267.SHM7688_01009"/>
<comment type="similarity">
    <text evidence="1">Belongs to the polysaccharide synthase family.</text>
</comment>
<feature type="transmembrane region" description="Helical" evidence="2">
    <location>
        <begin position="46"/>
        <end position="67"/>
    </location>
</feature>
<feature type="transmembrane region" description="Helical" evidence="2">
    <location>
        <begin position="79"/>
        <end position="102"/>
    </location>
</feature>
<dbReference type="SUPFAM" id="SSF53335">
    <property type="entry name" value="S-adenosyl-L-methionine-dependent methyltransferases"/>
    <property type="match status" value="1"/>
</dbReference>
<evidence type="ECO:0000256" key="1">
    <source>
        <dbReference type="ARBA" id="ARBA00007430"/>
    </source>
</evidence>
<dbReference type="GO" id="GO:0016829">
    <property type="term" value="F:lyase activity"/>
    <property type="evidence" value="ECO:0007669"/>
    <property type="project" value="UniProtKB-KW"/>
</dbReference>
<dbReference type="InterPro" id="IPR029063">
    <property type="entry name" value="SAM-dependent_MTases_sf"/>
</dbReference>
<dbReference type="InterPro" id="IPR003869">
    <property type="entry name" value="Polysac_CapD-like"/>
</dbReference>
<dbReference type="EMBL" id="CYPW01000006">
    <property type="protein sequence ID" value="CUH51572.1"/>
    <property type="molecule type" value="Genomic_DNA"/>
</dbReference>
<keyword evidence="2" id="KW-0812">Transmembrane</keyword>
<keyword evidence="2" id="KW-0472">Membrane</keyword>
<feature type="transmembrane region" description="Helical" evidence="2">
    <location>
        <begin position="108"/>
        <end position="132"/>
    </location>
</feature>
<keyword evidence="4" id="KW-0456">Lyase</keyword>
<protein>
    <submittedName>
        <fullName evidence="4">UDP-N-acetyl-alpha-D-glucosamine C6 dehydratase</fullName>
        <ecNumber evidence="4">4.2.1.135</ecNumber>
    </submittedName>
</protein>
<dbReference type="Gene3D" id="3.40.50.720">
    <property type="entry name" value="NAD(P)-binding Rossmann-like Domain"/>
    <property type="match status" value="2"/>
</dbReference>
<evidence type="ECO:0000256" key="2">
    <source>
        <dbReference type="SAM" id="Phobius"/>
    </source>
</evidence>
<dbReference type="InterPro" id="IPR051203">
    <property type="entry name" value="Polysaccharide_Synthase-Rel"/>
</dbReference>
<dbReference type="SUPFAM" id="SSF51735">
    <property type="entry name" value="NAD(P)-binding Rossmann-fold domains"/>
    <property type="match status" value="1"/>
</dbReference>
<dbReference type="OrthoDB" id="9803111at2"/>
<sequence length="628" mass="68527">MFYKLLTTLSHERKALVLLTVDLMMIAVALFLSLGLSNESHSFLTALWYLPPLLLVAGGVIHLLGLNRIKLNTYGMDDITSTFMVAVAFVLTGLALGVLLGAQQMQAYTLVQAGGLFMLLSIASRIVMLKIVQRTYAKQVMRRRVLIYGAGQTGQQLAAALQTDDEFAVACFADDDTNLQKLTILGLRVHSPNKIPMLVRRIGIERIILAMPSADQSVRMRLAKRLSGLGCEVLALPSFADIVLRGEESTAAAPVALNSLLGRDAVKDELPETKSTYHGRRILVTGAGGSIGGELCRQLARCKPAELVLLDHSEFALYQVSKSLRESHPNTKFSSVLGSVEHPELVADALTTYDIDVVFHAAAYKHVGLVQENMFEGVRNNVIGTRVVAEEARRAGVERFILVSTDKAVRPTSMMGSSKRLAELLIQDLATRSEHTKFSMVRFGNVLGSSGSVIPLFQQQIREMGPVTVTNKDVTRYFMTVDEAVRLVLLAGTFSRGGDVFVLDMGQPVSIYAMARKMIEAAGHSVRDEQNPNGDIAIVFTGLKEGEKMHEELLIGSDMLTTPHPKIMRAQENQISRLAVAGALQDLRRAIDTRDEELLNATLTRCIAADAVSYPDVNKPTLSVVGEG</sequence>
<dbReference type="Proteomes" id="UP000054823">
    <property type="component" value="Unassembled WGS sequence"/>
</dbReference>
<gene>
    <name evidence="4" type="primary">pglF</name>
    <name evidence="4" type="ORF">SHM7688_01009</name>
</gene>
<dbReference type="Pfam" id="PF13727">
    <property type="entry name" value="CoA_binding_3"/>
    <property type="match status" value="1"/>
</dbReference>
<dbReference type="PANTHER" id="PTHR43318:SF1">
    <property type="entry name" value="POLYSACCHARIDE BIOSYNTHESIS PROTEIN EPSC-RELATED"/>
    <property type="match status" value="1"/>
</dbReference>
<feature type="transmembrane region" description="Helical" evidence="2">
    <location>
        <begin position="15"/>
        <end position="34"/>
    </location>
</feature>
<keyword evidence="5" id="KW-1185">Reference proteome</keyword>
<reference evidence="4 5" key="1">
    <citation type="submission" date="2015-09" db="EMBL/GenBank/DDBJ databases">
        <authorList>
            <consortium name="Swine Surveillance"/>
        </authorList>
    </citation>
    <scope>NUCLEOTIDE SEQUENCE [LARGE SCALE GENOMIC DNA]</scope>
    <source>
        <strain evidence="4 5">CECT 7688</strain>
    </source>
</reference>
<feature type="domain" description="Polysaccharide biosynthesis protein CapD-like" evidence="3">
    <location>
        <begin position="282"/>
        <end position="571"/>
    </location>
</feature>
<evidence type="ECO:0000259" key="3">
    <source>
        <dbReference type="Pfam" id="PF02719"/>
    </source>
</evidence>
<name>A0A0N7LRR7_9RHOB</name>
<dbReference type="AlphaFoldDB" id="A0A0N7LRR7"/>
<dbReference type="CDD" id="cd05237">
    <property type="entry name" value="UDP_invert_4-6DH_SDR_e"/>
    <property type="match status" value="1"/>
</dbReference>
<evidence type="ECO:0000313" key="5">
    <source>
        <dbReference type="Proteomes" id="UP000054823"/>
    </source>
</evidence>
<organism evidence="4 5">
    <name type="scientific">Shimia marina</name>
    <dbReference type="NCBI Taxonomy" id="321267"/>
    <lineage>
        <taxon>Bacteria</taxon>
        <taxon>Pseudomonadati</taxon>
        <taxon>Pseudomonadota</taxon>
        <taxon>Alphaproteobacteria</taxon>
        <taxon>Rhodobacterales</taxon>
        <taxon>Roseobacteraceae</taxon>
    </lineage>
</organism>